<gene>
    <name evidence="3" type="ORF">E5162_11015</name>
</gene>
<feature type="region of interest" description="Disordered" evidence="1">
    <location>
        <begin position="714"/>
        <end position="792"/>
    </location>
</feature>
<feature type="region of interest" description="Disordered" evidence="1">
    <location>
        <begin position="654"/>
        <end position="685"/>
    </location>
</feature>
<organism evidence="3 4">
    <name type="scientific">Marinicauda pacifica</name>
    <dbReference type="NCBI Taxonomy" id="1133559"/>
    <lineage>
        <taxon>Bacteria</taxon>
        <taxon>Pseudomonadati</taxon>
        <taxon>Pseudomonadota</taxon>
        <taxon>Alphaproteobacteria</taxon>
        <taxon>Maricaulales</taxon>
        <taxon>Maricaulaceae</taxon>
        <taxon>Marinicauda</taxon>
    </lineage>
</organism>
<keyword evidence="2" id="KW-0812">Transmembrane</keyword>
<dbReference type="Proteomes" id="UP000305451">
    <property type="component" value="Unassembled WGS sequence"/>
</dbReference>
<sequence length="821" mass="88806">MIARRPVTLAWLALAWERAAPVLVWPLAGLGVYLALALFGVFERFGDPWRVLAALAILIACALLARRSLRGFSWPGRRDAQRRVEADSGLSHREFEALEDHPATGNPALWQAHRARMAARLQGVRARRPHAAWARLDPYGLRISLILVLAAGAFLAGDLARYRVVDAFALRPLSGGAGQPVADLWIEPPDYTGEPTLYLRNRRSAVIPEGSVLAARLAGSARRPHVSGAEAGIERIDDRVWQVRAPIEQSGDVIVRTGPLAERLSLTVQPDTVPHITLAAEPESDAEGVLQLEFVARDDYGVERHALEVAAEAEERGGTIAPEAWQSIEISPGAVAPTGEEDRFTARIDVARHPLSGRRVAIRIAGTDGAGQTGRSTAYEMTLPARVFLDPLAQAVAAERRDFLGSGREYEALEPGEPEPVFDRATRDRAIFLDDEPALRIERAPQGVLRLARALDALSDAPARYFDDPIVFMGLRTALHEVHRARGAEGLTHLDEDLWQIALRAELGTLADARQALDAAQQALNDAMARGADATEMSALFDAYERAMQNYMAALAREAMENGEMAGSQGSAGMDTLNADMLQELLDALREATELGDTEGARRALAQLQELLRNLQMNLAGGGEGQGDSPLAQALREALGELGDALGEQRELMDETFEESREGSGAPEPGEDESGSTGEGDDLSQRQRALAERLGELGAMTPGEDGDEALARAGEAMEEAGQALEEGDAEAALEAQNEAVEALREAAGDLAETLLAEEGGQQQNDPLGRQSGGQGAGDADVPSESERQRARQILEELRRRAAEQGRSREELDYIERLLERF</sequence>
<reference evidence="3 4" key="1">
    <citation type="journal article" date="2013" name="Int. J. Syst. Evol. Microbiol.">
        <title>Marinicauda pacifica gen. nov., sp. nov., a prosthecate alphaproteobacterium of the family Hyphomonadaceae isolated from deep seawater.</title>
        <authorList>
            <person name="Zhang X.Y."/>
            <person name="Li G.W."/>
            <person name="Wang C.S."/>
            <person name="Zhang Y.J."/>
            <person name="Xu X.W."/>
            <person name="Li H."/>
            <person name="Liu A."/>
            <person name="Liu C."/>
            <person name="Xie B.B."/>
            <person name="Qin Q.L."/>
            <person name="Xu Z."/>
            <person name="Chen X.L."/>
            <person name="Zhou B.C."/>
            <person name="Zhang Y.Z."/>
        </authorList>
    </citation>
    <scope>NUCLEOTIDE SEQUENCE [LARGE SCALE GENOMIC DNA]</scope>
    <source>
        <strain evidence="3 4">P-1 km-3</strain>
    </source>
</reference>
<protein>
    <submittedName>
        <fullName evidence="3">DUF4175 family protein</fullName>
    </submittedName>
</protein>
<name>A0A4S2H9Q2_9PROT</name>
<keyword evidence="2" id="KW-1133">Transmembrane helix</keyword>
<proteinExistence type="predicted"/>
<feature type="compositionally biased region" description="Acidic residues" evidence="1">
    <location>
        <begin position="669"/>
        <end position="682"/>
    </location>
</feature>
<evidence type="ECO:0000313" key="4">
    <source>
        <dbReference type="Proteomes" id="UP000305451"/>
    </source>
</evidence>
<feature type="transmembrane region" description="Helical" evidence="2">
    <location>
        <begin position="139"/>
        <end position="157"/>
    </location>
</feature>
<dbReference type="Pfam" id="PF13779">
    <property type="entry name" value="DUF4175"/>
    <property type="match status" value="2"/>
</dbReference>
<keyword evidence="4" id="KW-1185">Reference proteome</keyword>
<dbReference type="RefSeq" id="WP_135945316.1">
    <property type="nucleotide sequence ID" value="NZ_BMEI01000003.1"/>
</dbReference>
<evidence type="ECO:0000313" key="3">
    <source>
        <dbReference type="EMBL" id="TGY92182.1"/>
    </source>
</evidence>
<dbReference type="InterPro" id="IPR012683">
    <property type="entry name" value="CHP02302_TM"/>
</dbReference>
<dbReference type="AlphaFoldDB" id="A0A4S2H9Q2"/>
<feature type="transmembrane region" description="Helical" evidence="2">
    <location>
        <begin position="20"/>
        <end position="42"/>
    </location>
</feature>
<accession>A0A4S2H9Q2</accession>
<comment type="caution">
    <text evidence="3">The sequence shown here is derived from an EMBL/GenBank/DDBJ whole genome shotgun (WGS) entry which is preliminary data.</text>
</comment>
<evidence type="ECO:0000256" key="1">
    <source>
        <dbReference type="SAM" id="MobiDB-lite"/>
    </source>
</evidence>
<dbReference type="EMBL" id="SRXV01000003">
    <property type="protein sequence ID" value="TGY92182.1"/>
    <property type="molecule type" value="Genomic_DNA"/>
</dbReference>
<keyword evidence="2" id="KW-0472">Membrane</keyword>
<feature type="transmembrane region" description="Helical" evidence="2">
    <location>
        <begin position="48"/>
        <end position="65"/>
    </location>
</feature>
<dbReference type="OrthoDB" id="8477685at2"/>
<evidence type="ECO:0000256" key="2">
    <source>
        <dbReference type="SAM" id="Phobius"/>
    </source>
</evidence>